<organism evidence="5 6">
    <name type="scientific">Caldanaerobacter subterraneus</name>
    <dbReference type="NCBI Taxonomy" id="911092"/>
    <lineage>
        <taxon>Bacteria</taxon>
        <taxon>Bacillati</taxon>
        <taxon>Bacillota</taxon>
        <taxon>Clostridia</taxon>
        <taxon>Thermoanaerobacterales</taxon>
        <taxon>Thermoanaerobacteraceae</taxon>
        <taxon>Caldanaerobacter</taxon>
    </lineage>
</organism>
<keyword evidence="3" id="KW-0275">Fatty acid biosynthesis</keyword>
<evidence type="ECO:0000256" key="3">
    <source>
        <dbReference type="RuleBase" id="RU364072"/>
    </source>
</evidence>
<comment type="caution">
    <text evidence="5">The sequence shown here is derived from an EMBL/GenBank/DDBJ whole genome shotgun (WGS) entry which is preliminary data.</text>
</comment>
<evidence type="ECO:0000256" key="2">
    <source>
        <dbReference type="ARBA" id="ARBA00023267"/>
    </source>
</evidence>
<name>A0A7Y2LA92_9THEO</name>
<dbReference type="InterPro" id="IPR050709">
    <property type="entry name" value="Biotin_Carboxyl_Carrier/Decarb"/>
</dbReference>
<evidence type="ECO:0000256" key="1">
    <source>
        <dbReference type="ARBA" id="ARBA00017562"/>
    </source>
</evidence>
<dbReference type="GO" id="GO:0003989">
    <property type="term" value="F:acetyl-CoA carboxylase activity"/>
    <property type="evidence" value="ECO:0007669"/>
    <property type="project" value="InterPro"/>
</dbReference>
<dbReference type="EMBL" id="JABEQB010000073">
    <property type="protein sequence ID" value="NNG68235.1"/>
    <property type="molecule type" value="Genomic_DNA"/>
</dbReference>
<reference evidence="5 6" key="1">
    <citation type="submission" date="2020-04" db="EMBL/GenBank/DDBJ databases">
        <title>Draft genome sequence of Caldanaerobacter sunterraneus. strain 1523vc isolated from Griffin hot spring, Kamchatka, Russia.</title>
        <authorList>
            <person name="Toshchakov S.V."/>
            <person name="Podosokorskaya O.A."/>
            <person name="Kublanov I.V."/>
            <person name="Korzhenkov A."/>
            <person name="Patrushev M.V."/>
        </authorList>
    </citation>
    <scope>NUCLEOTIDE SEQUENCE [LARGE SCALE GENOMIC DNA]</scope>
    <source>
        <strain evidence="5 6">1523vc</strain>
    </source>
</reference>
<gene>
    <name evidence="5" type="primary">accB</name>
    <name evidence="5" type="ORF">HKI81_13860</name>
</gene>
<dbReference type="Proteomes" id="UP000529861">
    <property type="component" value="Unassembled WGS sequence"/>
</dbReference>
<dbReference type="PANTHER" id="PTHR45266:SF3">
    <property type="entry name" value="OXALOACETATE DECARBOXYLASE ALPHA CHAIN"/>
    <property type="match status" value="1"/>
</dbReference>
<comment type="pathway">
    <text evidence="3">Lipid metabolism; fatty acid biosynthesis.</text>
</comment>
<dbReference type="RefSeq" id="WP_170271835.1">
    <property type="nucleotide sequence ID" value="NZ_JABEQB010000073.1"/>
</dbReference>
<keyword evidence="3" id="KW-0443">Lipid metabolism</keyword>
<evidence type="ECO:0000313" key="5">
    <source>
        <dbReference type="EMBL" id="NNG68235.1"/>
    </source>
</evidence>
<dbReference type="PANTHER" id="PTHR45266">
    <property type="entry name" value="OXALOACETATE DECARBOXYLASE ALPHA CHAIN"/>
    <property type="match status" value="1"/>
</dbReference>
<dbReference type="Gene3D" id="2.40.50.100">
    <property type="match status" value="1"/>
</dbReference>
<keyword evidence="2 3" id="KW-0092">Biotin</keyword>
<sequence length="145" mass="16850">MEIKDIFQLIKAIEQTQITEFSIQIGEVKIYLKRKIDYTKSKIEDFSFQSDEKSVEEESTIPFSKNKKIIRAPMLGIFHASSFPYAEPFVKVGDIIEKGQVLCIIESMKMMNEIRSDSRGRITKIFVREGDSVEFDQPLFEIEEV</sequence>
<dbReference type="UniPathway" id="UPA00094"/>
<dbReference type="FunFam" id="2.40.50.100:FF:000003">
    <property type="entry name" value="Acetyl-CoA carboxylase biotin carboxyl carrier protein"/>
    <property type="match status" value="1"/>
</dbReference>
<accession>A0A7Y2LA92</accession>
<keyword evidence="3" id="KW-0444">Lipid biosynthesis</keyword>
<dbReference type="CDD" id="cd06850">
    <property type="entry name" value="biotinyl_domain"/>
    <property type="match status" value="1"/>
</dbReference>
<protein>
    <recommendedName>
        <fullName evidence="1 3">Biotin carboxyl carrier protein of acetyl-CoA carboxylase</fullName>
    </recommendedName>
</protein>
<keyword evidence="3" id="KW-0276">Fatty acid metabolism</keyword>
<dbReference type="InterPro" id="IPR011053">
    <property type="entry name" value="Single_hybrid_motif"/>
</dbReference>
<dbReference type="GO" id="GO:0006633">
    <property type="term" value="P:fatty acid biosynthetic process"/>
    <property type="evidence" value="ECO:0007669"/>
    <property type="project" value="UniProtKB-UniPathway"/>
</dbReference>
<evidence type="ECO:0000259" key="4">
    <source>
        <dbReference type="PROSITE" id="PS50968"/>
    </source>
</evidence>
<dbReference type="Pfam" id="PF00364">
    <property type="entry name" value="Biotin_lipoyl"/>
    <property type="match status" value="1"/>
</dbReference>
<dbReference type="NCBIfam" id="TIGR00531">
    <property type="entry name" value="BCCP"/>
    <property type="match status" value="1"/>
</dbReference>
<dbReference type="PROSITE" id="PS50968">
    <property type="entry name" value="BIOTINYL_LIPOYL"/>
    <property type="match status" value="1"/>
</dbReference>
<dbReference type="GO" id="GO:0009317">
    <property type="term" value="C:acetyl-CoA carboxylase complex"/>
    <property type="evidence" value="ECO:0007669"/>
    <property type="project" value="InterPro"/>
</dbReference>
<evidence type="ECO:0000313" key="6">
    <source>
        <dbReference type="Proteomes" id="UP000529861"/>
    </source>
</evidence>
<dbReference type="AlphaFoldDB" id="A0A7Y2LA92"/>
<dbReference type="SUPFAM" id="SSF51230">
    <property type="entry name" value="Single hybrid motif"/>
    <property type="match status" value="1"/>
</dbReference>
<feature type="domain" description="Lipoyl-binding" evidence="4">
    <location>
        <begin position="67"/>
        <end position="143"/>
    </location>
</feature>
<dbReference type="PRINTS" id="PR01071">
    <property type="entry name" value="ACOABIOTINCC"/>
</dbReference>
<comment type="function">
    <text evidence="3">This protein is a component of the acetyl coenzyme A carboxylase complex; first, biotin carboxylase catalyzes the carboxylation of the carrier protein and then the transcarboxylase transfers the carboxyl group to form malonyl-CoA.</text>
</comment>
<proteinExistence type="predicted"/>
<dbReference type="InterPro" id="IPR000089">
    <property type="entry name" value="Biotin_lipoyl"/>
</dbReference>
<dbReference type="InterPro" id="IPR001249">
    <property type="entry name" value="AcCoA_biotinCC"/>
</dbReference>